<gene>
    <name evidence="1" type="ORF">GMARGA_LOCUS14670</name>
</gene>
<evidence type="ECO:0000313" key="1">
    <source>
        <dbReference type="EMBL" id="CAG8734021.1"/>
    </source>
</evidence>
<organism evidence="1 2">
    <name type="scientific">Gigaspora margarita</name>
    <dbReference type="NCBI Taxonomy" id="4874"/>
    <lineage>
        <taxon>Eukaryota</taxon>
        <taxon>Fungi</taxon>
        <taxon>Fungi incertae sedis</taxon>
        <taxon>Mucoromycota</taxon>
        <taxon>Glomeromycotina</taxon>
        <taxon>Glomeromycetes</taxon>
        <taxon>Diversisporales</taxon>
        <taxon>Gigasporaceae</taxon>
        <taxon>Gigaspora</taxon>
    </lineage>
</organism>
<keyword evidence="2" id="KW-1185">Reference proteome</keyword>
<reference evidence="1 2" key="1">
    <citation type="submission" date="2021-06" db="EMBL/GenBank/DDBJ databases">
        <authorList>
            <person name="Kallberg Y."/>
            <person name="Tangrot J."/>
            <person name="Rosling A."/>
        </authorList>
    </citation>
    <scope>NUCLEOTIDE SEQUENCE [LARGE SCALE GENOMIC DNA]</scope>
    <source>
        <strain evidence="1 2">120-4 pot B 10/14</strain>
    </source>
</reference>
<evidence type="ECO:0000313" key="2">
    <source>
        <dbReference type="Proteomes" id="UP000789901"/>
    </source>
</evidence>
<comment type="caution">
    <text evidence="1">The sequence shown here is derived from an EMBL/GenBank/DDBJ whole genome shotgun (WGS) entry which is preliminary data.</text>
</comment>
<sequence>MLLDKLNNDFENEAPLFLPNTLNSIDSLSFNTDSPIDNAKIKPRLCLHIPILSQLTKFYKDNEITESSLSSNDSIWHRWRKRIRKKSS</sequence>
<accession>A0ABN7V5L5</accession>
<proteinExistence type="predicted"/>
<name>A0ABN7V5L5_GIGMA</name>
<protein>
    <submittedName>
        <fullName evidence="1">27894_t:CDS:1</fullName>
    </submittedName>
</protein>
<dbReference type="EMBL" id="CAJVQB010009822">
    <property type="protein sequence ID" value="CAG8734021.1"/>
    <property type="molecule type" value="Genomic_DNA"/>
</dbReference>
<dbReference type="Proteomes" id="UP000789901">
    <property type="component" value="Unassembled WGS sequence"/>
</dbReference>
<feature type="non-terminal residue" evidence="1">
    <location>
        <position position="88"/>
    </location>
</feature>